<name>A0ABN1XT85_9ACTN</name>
<comment type="caution">
    <text evidence="6">The sequence shown here is derived from an EMBL/GenBank/DDBJ whole genome shotgun (WGS) entry which is preliminary data.</text>
</comment>
<dbReference type="Proteomes" id="UP001499863">
    <property type="component" value="Unassembled WGS sequence"/>
</dbReference>
<dbReference type="PANTHER" id="PTHR13847">
    <property type="entry name" value="SARCOSINE DEHYDROGENASE-RELATED"/>
    <property type="match status" value="1"/>
</dbReference>
<dbReference type="SUPFAM" id="SSF54373">
    <property type="entry name" value="FAD-linked reductases, C-terminal domain"/>
    <property type="match status" value="1"/>
</dbReference>
<evidence type="ECO:0000256" key="3">
    <source>
        <dbReference type="ARBA" id="ARBA00022630"/>
    </source>
</evidence>
<dbReference type="SUPFAM" id="SSF51905">
    <property type="entry name" value="FAD/NAD(P)-binding domain"/>
    <property type="match status" value="1"/>
</dbReference>
<protein>
    <submittedName>
        <fullName evidence="6">FAD-dependent oxidoreductase</fullName>
    </submittedName>
</protein>
<comment type="similarity">
    <text evidence="2">Belongs to the DadA oxidoreductase family.</text>
</comment>
<dbReference type="PANTHER" id="PTHR13847:SF286">
    <property type="entry name" value="D-AMINO ACID DEHYDROGENASE"/>
    <property type="match status" value="1"/>
</dbReference>
<evidence type="ECO:0000256" key="2">
    <source>
        <dbReference type="ARBA" id="ARBA00009410"/>
    </source>
</evidence>
<dbReference type="EMBL" id="BAAAKJ010000086">
    <property type="protein sequence ID" value="GAA1389597.1"/>
    <property type="molecule type" value="Genomic_DNA"/>
</dbReference>
<dbReference type="InterPro" id="IPR036188">
    <property type="entry name" value="FAD/NAD-bd_sf"/>
</dbReference>
<evidence type="ECO:0000256" key="4">
    <source>
        <dbReference type="ARBA" id="ARBA00023002"/>
    </source>
</evidence>
<gene>
    <name evidence="6" type="ORF">GCM10009639_17400</name>
</gene>
<evidence type="ECO:0000259" key="5">
    <source>
        <dbReference type="Pfam" id="PF01266"/>
    </source>
</evidence>
<dbReference type="InterPro" id="IPR006076">
    <property type="entry name" value="FAD-dep_OxRdtase"/>
</dbReference>
<dbReference type="PRINTS" id="PR00411">
    <property type="entry name" value="PNDRDTASEI"/>
</dbReference>
<evidence type="ECO:0000313" key="6">
    <source>
        <dbReference type="EMBL" id="GAA1389597.1"/>
    </source>
</evidence>
<comment type="cofactor">
    <cofactor evidence="1">
        <name>FAD</name>
        <dbReference type="ChEBI" id="CHEBI:57692"/>
    </cofactor>
</comment>
<accession>A0ABN1XT85</accession>
<feature type="domain" description="FAD dependent oxidoreductase" evidence="5">
    <location>
        <begin position="9"/>
        <end position="354"/>
    </location>
</feature>
<sequence length="381" mass="39053">MNNVKNSSIAVVGAGIAGVTTAFHLARRGARVTLVDDGGFGQATAASAGIIAPWVSSSEGGFYEAYAAGGNYYPEFLSQLEALGIPELGYRRSGALMVSADAAEVDAVEERIAGRVRDAGPVAGTLQRVDGARARELFPALAPGLSGLFVSGGGRVDGRVLRDAALSGAIAFGARHVVDSVIGLDRSGAGWRIRTTTADLDVDAVVVAAGARVTDLLGRLDLRVGVSPQRGQIVHLELRGVNTSPWPTLHPFADHYMTPFDGGRIAVGATRETGSGFDARVTAAGQLSVLRNAVEIAPGLADATVLETRVGIRPMADGQLPLVGRVPGTDGLWLVAGYGAGGLTMGPLLGDAVARDVLGEAAPELAAFTVAVERRSRGGEA</sequence>
<keyword evidence="3" id="KW-0285">Flavoprotein</keyword>
<organism evidence="6 7">
    <name type="scientific">Kitasatospora putterlickiae</name>
    <dbReference type="NCBI Taxonomy" id="221725"/>
    <lineage>
        <taxon>Bacteria</taxon>
        <taxon>Bacillati</taxon>
        <taxon>Actinomycetota</taxon>
        <taxon>Actinomycetes</taxon>
        <taxon>Kitasatosporales</taxon>
        <taxon>Streptomycetaceae</taxon>
        <taxon>Kitasatospora</taxon>
    </lineage>
</organism>
<keyword evidence="4" id="KW-0560">Oxidoreductase</keyword>
<proteinExistence type="inferred from homology"/>
<dbReference type="RefSeq" id="WP_344330783.1">
    <property type="nucleotide sequence ID" value="NZ_BAAAKJ010000086.1"/>
</dbReference>
<dbReference type="Gene3D" id="3.50.50.60">
    <property type="entry name" value="FAD/NAD(P)-binding domain"/>
    <property type="match status" value="1"/>
</dbReference>
<reference evidence="6 7" key="1">
    <citation type="journal article" date="2019" name="Int. J. Syst. Evol. Microbiol.">
        <title>The Global Catalogue of Microorganisms (GCM) 10K type strain sequencing project: providing services to taxonomists for standard genome sequencing and annotation.</title>
        <authorList>
            <consortium name="The Broad Institute Genomics Platform"/>
            <consortium name="The Broad Institute Genome Sequencing Center for Infectious Disease"/>
            <person name="Wu L."/>
            <person name="Ma J."/>
        </authorList>
    </citation>
    <scope>NUCLEOTIDE SEQUENCE [LARGE SCALE GENOMIC DNA]</scope>
    <source>
        <strain evidence="6 7">JCM 12393</strain>
    </source>
</reference>
<keyword evidence="7" id="KW-1185">Reference proteome</keyword>
<dbReference type="PRINTS" id="PR00368">
    <property type="entry name" value="FADPNR"/>
</dbReference>
<dbReference type="Pfam" id="PF01266">
    <property type="entry name" value="DAO"/>
    <property type="match status" value="1"/>
</dbReference>
<evidence type="ECO:0000313" key="7">
    <source>
        <dbReference type="Proteomes" id="UP001499863"/>
    </source>
</evidence>
<evidence type="ECO:0000256" key="1">
    <source>
        <dbReference type="ARBA" id="ARBA00001974"/>
    </source>
</evidence>
<dbReference type="Gene3D" id="3.30.9.10">
    <property type="entry name" value="D-Amino Acid Oxidase, subunit A, domain 2"/>
    <property type="match status" value="1"/>
</dbReference>